<dbReference type="InterPro" id="IPR007012">
    <property type="entry name" value="PolA_pol_cen_dom"/>
</dbReference>
<sequence length="518" mass="58436">MNENSGSMTTGITPPISLAFPESGDVERTVLLKESMEPYGVFDTGDELNHRMAVLSRLNVLVKEWIKEVSLEKNMPLNLAETVGGNVYTFGSYRLGVHNRGADIDALCVAPRHILREDYFSSFVDKLRAQPEVSELRSVPEAFVPVIKMNFDGIEIDMTFARLALKEVTDNQTLVPNKDTFRLTLRGIKLWAKRHGIYSNVLGYLGGVSWAMLVARVCQLYPNADASQLIQKFFLVFSNWQWPQPVLLKKPEDVGLGFPVWDPRLNVSDRFHHMPIITPAYPQQNSTFNVSRSTLEIMKAEFKSSRQICDDLVVGRVNWDKLFETPNFFAKYRHFIVLEASSSSEEDQLEWYGLVESKVRHLVGRKLGKRINRAGSCLAKNLSFTSQRTRENSRLVTKGEKQLAKYLPPNERYKLKSERKSLPSSLTNSPAANHDESSRDSVKKRVVSSSEAENSNLNDEQGTVDDTEDATGVTNNENDSNSKDISSSPSTEDKNVVQPPLKRTKTSEIELRNGLQIS</sequence>
<evidence type="ECO:0000256" key="10">
    <source>
        <dbReference type="ARBA" id="ARBA00022842"/>
    </source>
</evidence>
<organism evidence="19 20">
    <name type="scientific">Lepeophtheirus salmonis</name>
    <name type="common">Salmon louse</name>
    <name type="synonym">Caligus salmonis</name>
    <dbReference type="NCBI Taxonomy" id="72036"/>
    <lineage>
        <taxon>Eukaryota</taxon>
        <taxon>Metazoa</taxon>
        <taxon>Ecdysozoa</taxon>
        <taxon>Arthropoda</taxon>
        <taxon>Crustacea</taxon>
        <taxon>Multicrustacea</taxon>
        <taxon>Hexanauplia</taxon>
        <taxon>Copepoda</taxon>
        <taxon>Siphonostomatoida</taxon>
        <taxon>Caligidae</taxon>
        <taxon>Lepeophtheirus</taxon>
    </lineage>
</organism>
<feature type="binding site" evidence="14">
    <location>
        <position position="103"/>
    </location>
    <ligand>
        <name>Mg(2+)</name>
        <dbReference type="ChEBI" id="CHEBI:18420"/>
        <label>1</label>
        <note>catalytic</note>
    </ligand>
</feature>
<feature type="binding site" evidence="13">
    <location>
        <position position="189"/>
    </location>
    <ligand>
        <name>ATP</name>
        <dbReference type="ChEBI" id="CHEBI:30616"/>
    </ligand>
</feature>
<feature type="binding site" evidence="13">
    <location>
        <begin position="90"/>
        <end position="92"/>
    </location>
    <ligand>
        <name>ATP</name>
        <dbReference type="ChEBI" id="CHEBI:30616"/>
    </ligand>
</feature>
<proteinExistence type="inferred from homology"/>
<feature type="compositionally biased region" description="Basic and acidic residues" evidence="15">
    <location>
        <begin position="389"/>
        <end position="403"/>
    </location>
</feature>
<feature type="compositionally biased region" description="Low complexity" evidence="15">
    <location>
        <begin position="475"/>
        <end position="490"/>
    </location>
</feature>
<dbReference type="GO" id="GO:1990817">
    <property type="term" value="F:poly(A) RNA polymerase activity"/>
    <property type="evidence" value="ECO:0007669"/>
    <property type="project" value="UniProtKB-UniRule"/>
</dbReference>
<dbReference type="GO" id="GO:0046872">
    <property type="term" value="F:metal ion binding"/>
    <property type="evidence" value="ECO:0007669"/>
    <property type="project" value="UniProtKB-KW"/>
</dbReference>
<dbReference type="SUPFAM" id="SSF81631">
    <property type="entry name" value="PAP/OAS1 substrate-binding domain"/>
    <property type="match status" value="1"/>
</dbReference>
<evidence type="ECO:0000256" key="11">
    <source>
        <dbReference type="ARBA" id="ARBA00023242"/>
    </source>
</evidence>
<evidence type="ECO:0000259" key="17">
    <source>
        <dbReference type="Pfam" id="PF04928"/>
    </source>
</evidence>
<dbReference type="GO" id="GO:0006397">
    <property type="term" value="P:mRNA processing"/>
    <property type="evidence" value="ECO:0007669"/>
    <property type="project" value="UniProtKB-KW"/>
</dbReference>
<keyword evidence="11" id="KW-0539">Nucleus</keyword>
<feature type="compositionally biased region" description="Basic and acidic residues" evidence="15">
    <location>
        <begin position="411"/>
        <end position="421"/>
    </location>
</feature>
<feature type="binding site" evidence="13">
    <location>
        <position position="198"/>
    </location>
    <ligand>
        <name>ATP</name>
        <dbReference type="ChEBI" id="CHEBI:30616"/>
    </ligand>
</feature>
<evidence type="ECO:0000256" key="13">
    <source>
        <dbReference type="PIRSR" id="PIRSR018425-1"/>
    </source>
</evidence>
<keyword evidence="9 13" id="KW-0067">ATP-binding</keyword>
<dbReference type="EMBL" id="HG994584">
    <property type="protein sequence ID" value="CAF2953322.1"/>
    <property type="molecule type" value="Genomic_DNA"/>
</dbReference>
<keyword evidence="10 14" id="KW-0460">Magnesium</keyword>
<evidence type="ECO:0000259" key="18">
    <source>
        <dbReference type="Pfam" id="PF20750"/>
    </source>
</evidence>
<dbReference type="InterPro" id="IPR011068">
    <property type="entry name" value="NuclTrfase_I-like_C"/>
</dbReference>
<comment type="catalytic activity">
    <reaction evidence="12">
        <text>RNA(n) + ATP = RNA(n)-3'-adenine ribonucleotide + diphosphate</text>
        <dbReference type="Rhea" id="RHEA:11332"/>
        <dbReference type="Rhea" id="RHEA-COMP:14527"/>
        <dbReference type="Rhea" id="RHEA-COMP:17347"/>
        <dbReference type="ChEBI" id="CHEBI:30616"/>
        <dbReference type="ChEBI" id="CHEBI:33019"/>
        <dbReference type="ChEBI" id="CHEBI:140395"/>
        <dbReference type="ChEBI" id="CHEBI:173115"/>
        <dbReference type="EC" id="2.7.7.19"/>
    </reaction>
</comment>
<feature type="domain" description="Poly(A) polymerase central" evidence="17">
    <location>
        <begin position="180"/>
        <end position="324"/>
    </location>
</feature>
<feature type="region of interest" description="Disordered" evidence="15">
    <location>
        <begin position="389"/>
        <end position="518"/>
    </location>
</feature>
<feature type="binding site" evidence="14">
    <location>
        <position position="103"/>
    </location>
    <ligand>
        <name>Mg(2+)</name>
        <dbReference type="ChEBI" id="CHEBI:18420"/>
        <label>2</label>
        <note>catalytic</note>
    </ligand>
</feature>
<dbReference type="Gene3D" id="3.30.460.10">
    <property type="entry name" value="Beta Polymerase, domain 2"/>
    <property type="match status" value="1"/>
</dbReference>
<evidence type="ECO:0000256" key="1">
    <source>
        <dbReference type="ARBA" id="ARBA00001936"/>
    </source>
</evidence>
<dbReference type="CDD" id="cd05402">
    <property type="entry name" value="NT_PAP_TUTase"/>
    <property type="match status" value="1"/>
</dbReference>
<dbReference type="PANTHER" id="PTHR10682">
    <property type="entry name" value="POLY A POLYMERASE"/>
    <property type="match status" value="1"/>
</dbReference>
<dbReference type="Gene3D" id="3.30.70.590">
    <property type="entry name" value="Poly(A) polymerase predicted RNA binding domain"/>
    <property type="match status" value="1"/>
</dbReference>
<evidence type="ECO:0000256" key="14">
    <source>
        <dbReference type="PIRSR" id="PIRSR018425-2"/>
    </source>
</evidence>
<keyword evidence="20" id="KW-1185">Reference proteome</keyword>
<dbReference type="AlphaFoldDB" id="A0A7R8H956"/>
<comment type="cofactor">
    <cofactor evidence="1">
        <name>Mn(2+)</name>
        <dbReference type="ChEBI" id="CHEBI:29035"/>
    </cofactor>
</comment>
<feature type="compositionally biased region" description="Polar residues" evidence="15">
    <location>
        <begin position="422"/>
        <end position="431"/>
    </location>
</feature>
<dbReference type="GO" id="GO:0031123">
    <property type="term" value="P:RNA 3'-end processing"/>
    <property type="evidence" value="ECO:0007669"/>
    <property type="project" value="InterPro"/>
</dbReference>
<feature type="compositionally biased region" description="Polar residues" evidence="15">
    <location>
        <begin position="451"/>
        <end position="461"/>
    </location>
</feature>
<keyword evidence="7 14" id="KW-0479">Metal-binding</keyword>
<evidence type="ECO:0000256" key="4">
    <source>
        <dbReference type="ARBA" id="ARBA00012388"/>
    </source>
</evidence>
<feature type="binding site" evidence="13">
    <location>
        <begin position="103"/>
        <end position="105"/>
    </location>
    <ligand>
        <name>ATP</name>
        <dbReference type="ChEBI" id="CHEBI:30616"/>
    </ligand>
</feature>
<feature type="domain" description="Poly(A) polymerase nucleotidyltransferase" evidence="18">
    <location>
        <begin position="11"/>
        <end position="174"/>
    </location>
</feature>
<dbReference type="FunFam" id="3.30.460.10:FF:000002">
    <property type="entry name" value="Poly(A) polymerase alpha, putative"/>
    <property type="match status" value="1"/>
</dbReference>
<dbReference type="FunFam" id="1.10.1410.10:FF:000001">
    <property type="entry name" value="Putative poly(A) polymerase gamma"/>
    <property type="match status" value="1"/>
</dbReference>
<dbReference type="Pfam" id="PF20750">
    <property type="entry name" value="PAP_NTPase"/>
    <property type="match status" value="1"/>
</dbReference>
<evidence type="ECO:0000256" key="6">
    <source>
        <dbReference type="ARBA" id="ARBA00022679"/>
    </source>
</evidence>
<dbReference type="SUPFAM" id="SSF81301">
    <property type="entry name" value="Nucleotidyltransferase"/>
    <property type="match status" value="1"/>
</dbReference>
<dbReference type="Pfam" id="PF04926">
    <property type="entry name" value="PAP_RNA-bind"/>
    <property type="match status" value="1"/>
</dbReference>
<evidence type="ECO:0000313" key="19">
    <source>
        <dbReference type="EMBL" id="CAF2953322.1"/>
    </source>
</evidence>
<comment type="subcellular location">
    <subcellularLocation>
        <location evidence="2">Nucleus</location>
    </subcellularLocation>
</comment>
<evidence type="ECO:0000256" key="9">
    <source>
        <dbReference type="ARBA" id="ARBA00022840"/>
    </source>
</evidence>
<dbReference type="GO" id="GO:0005634">
    <property type="term" value="C:nucleus"/>
    <property type="evidence" value="ECO:0007669"/>
    <property type="project" value="UniProtKB-SubCell"/>
</dbReference>
<keyword evidence="6 19" id="KW-0808">Transferase</keyword>
<dbReference type="Proteomes" id="UP000675881">
    <property type="component" value="Chromosome 5"/>
</dbReference>
<dbReference type="PANTHER" id="PTHR10682:SF10">
    <property type="entry name" value="POLYNUCLEOTIDE ADENYLYLTRANSFERASE"/>
    <property type="match status" value="1"/>
</dbReference>
<accession>A0A7R8H956</accession>
<comment type="cofactor">
    <cofactor evidence="14">
        <name>Mg(2+)</name>
        <dbReference type="ChEBI" id="CHEBI:18420"/>
    </cofactor>
    <text evidence="14">Binds 2 magnesium ions. Also active with manganese.</text>
</comment>
<dbReference type="GO" id="GO:0003723">
    <property type="term" value="F:RNA binding"/>
    <property type="evidence" value="ECO:0007669"/>
    <property type="project" value="UniProtKB-UniRule"/>
</dbReference>
<keyword evidence="5" id="KW-0507">mRNA processing</keyword>
<keyword evidence="8 13" id="KW-0547">Nucleotide-binding</keyword>
<feature type="compositionally biased region" description="Basic and acidic residues" evidence="15">
    <location>
        <begin position="433"/>
        <end position="443"/>
    </location>
</feature>
<evidence type="ECO:0000256" key="3">
    <source>
        <dbReference type="ARBA" id="ARBA00010912"/>
    </source>
</evidence>
<feature type="binding site" evidence="14">
    <location>
        <position position="105"/>
    </location>
    <ligand>
        <name>Mg(2+)</name>
        <dbReference type="ChEBI" id="CHEBI:18420"/>
        <label>2</label>
        <note>catalytic</note>
    </ligand>
</feature>
<reference evidence="19" key="1">
    <citation type="submission" date="2021-02" db="EMBL/GenBank/DDBJ databases">
        <authorList>
            <person name="Bekaert M."/>
        </authorList>
    </citation>
    <scope>NUCLEOTIDE SEQUENCE</scope>
    <source>
        <strain evidence="19">IoA-00</strain>
    </source>
</reference>
<dbReference type="OrthoDB" id="412748at2759"/>
<feature type="binding site" evidence="13">
    <location>
        <begin position="207"/>
        <end position="208"/>
    </location>
    <ligand>
        <name>ATP</name>
        <dbReference type="ChEBI" id="CHEBI:30616"/>
    </ligand>
</feature>
<evidence type="ECO:0000313" key="20">
    <source>
        <dbReference type="Proteomes" id="UP000675881"/>
    </source>
</evidence>
<dbReference type="InterPro" id="IPR043519">
    <property type="entry name" value="NT_sf"/>
</dbReference>
<evidence type="ECO:0000256" key="5">
    <source>
        <dbReference type="ARBA" id="ARBA00022664"/>
    </source>
</evidence>
<dbReference type="EC" id="2.7.7.19" evidence="4"/>
<evidence type="ECO:0000259" key="16">
    <source>
        <dbReference type="Pfam" id="PF04926"/>
    </source>
</evidence>
<feature type="binding site" evidence="14">
    <location>
        <position position="157"/>
    </location>
    <ligand>
        <name>Mg(2+)</name>
        <dbReference type="ChEBI" id="CHEBI:18420"/>
        <label>2</label>
        <note>catalytic</note>
    </ligand>
</feature>
<gene>
    <name evidence="19" type="ORF">LSAA_10829</name>
</gene>
<dbReference type="Gene3D" id="1.10.1410.10">
    <property type="match status" value="1"/>
</dbReference>
<dbReference type="Pfam" id="PF04928">
    <property type="entry name" value="PAP_central"/>
    <property type="match status" value="1"/>
</dbReference>
<dbReference type="InterPro" id="IPR048840">
    <property type="entry name" value="PolA_pol_NTPase"/>
</dbReference>
<dbReference type="InterPro" id="IPR007010">
    <property type="entry name" value="PolA_pol_RNA-bd_dom"/>
</dbReference>
<evidence type="ECO:0000256" key="7">
    <source>
        <dbReference type="ARBA" id="ARBA00022723"/>
    </source>
</evidence>
<dbReference type="GO" id="GO:0005524">
    <property type="term" value="F:ATP binding"/>
    <property type="evidence" value="ECO:0007669"/>
    <property type="project" value="UniProtKB-UniRule"/>
</dbReference>
<dbReference type="SUPFAM" id="SSF55003">
    <property type="entry name" value="PAP/Archaeal CCA-adding enzyme, C-terminal domain"/>
    <property type="match status" value="1"/>
</dbReference>
<comment type="similarity">
    <text evidence="3">Belongs to the poly(A) polymerase family.</text>
</comment>
<keyword evidence="19" id="KW-0548">Nucleotidyltransferase</keyword>
<feature type="domain" description="Poly(A) polymerase RNA-binding" evidence="16">
    <location>
        <begin position="327"/>
        <end position="365"/>
    </location>
</feature>
<feature type="binding site" evidence="14">
    <location>
        <position position="105"/>
    </location>
    <ligand>
        <name>Mg(2+)</name>
        <dbReference type="ChEBI" id="CHEBI:18420"/>
        <label>1</label>
        <note>catalytic</note>
    </ligand>
</feature>
<evidence type="ECO:0000256" key="2">
    <source>
        <dbReference type="ARBA" id="ARBA00004123"/>
    </source>
</evidence>
<evidence type="ECO:0000256" key="15">
    <source>
        <dbReference type="SAM" id="MobiDB-lite"/>
    </source>
</evidence>
<evidence type="ECO:0000256" key="12">
    <source>
        <dbReference type="ARBA" id="ARBA00048830"/>
    </source>
</evidence>
<name>A0A7R8H956_LEPSM</name>
<protein>
    <recommendedName>
        <fullName evidence="4">polynucleotide adenylyltransferase</fullName>
        <ecNumber evidence="4">2.7.7.19</ecNumber>
    </recommendedName>
</protein>
<feature type="binding site" evidence="13">
    <location>
        <position position="157"/>
    </location>
    <ligand>
        <name>ATP</name>
        <dbReference type="ChEBI" id="CHEBI:30616"/>
    </ligand>
</feature>
<evidence type="ECO:0000256" key="8">
    <source>
        <dbReference type="ARBA" id="ARBA00022741"/>
    </source>
</evidence>